<dbReference type="GO" id="GO:0016787">
    <property type="term" value="F:hydrolase activity"/>
    <property type="evidence" value="ECO:0007669"/>
    <property type="project" value="UniProtKB-KW"/>
</dbReference>
<evidence type="ECO:0000256" key="1">
    <source>
        <dbReference type="ARBA" id="ARBA00022801"/>
    </source>
</evidence>
<dbReference type="SUPFAM" id="SSF53474">
    <property type="entry name" value="alpha/beta-Hydrolases"/>
    <property type="match status" value="1"/>
</dbReference>
<proteinExistence type="predicted"/>
<name>A0ABQ3EI41_9HYPH</name>
<gene>
    <name evidence="3" type="ORF">GCM10007094_32650</name>
</gene>
<dbReference type="Proteomes" id="UP000637980">
    <property type="component" value="Unassembled WGS sequence"/>
</dbReference>
<dbReference type="InterPro" id="IPR050266">
    <property type="entry name" value="AB_hydrolase_sf"/>
</dbReference>
<keyword evidence="1 3" id="KW-0378">Hydrolase</keyword>
<evidence type="ECO:0000259" key="2">
    <source>
        <dbReference type="Pfam" id="PF12697"/>
    </source>
</evidence>
<evidence type="ECO:0000313" key="4">
    <source>
        <dbReference type="Proteomes" id="UP000637980"/>
    </source>
</evidence>
<reference evidence="4" key="1">
    <citation type="journal article" date="2019" name="Int. J. Syst. Evol. Microbiol.">
        <title>The Global Catalogue of Microorganisms (GCM) 10K type strain sequencing project: providing services to taxonomists for standard genome sequencing and annotation.</title>
        <authorList>
            <consortium name="The Broad Institute Genomics Platform"/>
            <consortium name="The Broad Institute Genome Sequencing Center for Infectious Disease"/>
            <person name="Wu L."/>
            <person name="Ma J."/>
        </authorList>
    </citation>
    <scope>NUCLEOTIDE SEQUENCE [LARGE SCALE GENOMIC DNA]</scope>
    <source>
        <strain evidence="4">KCTC 12861</strain>
    </source>
</reference>
<keyword evidence="4" id="KW-1185">Reference proteome</keyword>
<feature type="domain" description="AB hydrolase-1" evidence="2">
    <location>
        <begin position="6"/>
        <end position="236"/>
    </location>
</feature>
<sequence>MAKKEIVLIHGTGGHGSNWDEIRVELEQRGYSVHTPTLRYHDLPVQEAATRVARVRLLDYVNDLVDLVKTLEEPPIIGGGSMGGLLAQLVGARVESKGLLLLSTAPAWGMYPFYPTTTRAFYKHFLQWGFWRKPLYPDWAAFRACAANEQSEEKAREFFAKLNVESGRAYAEMAFWFLDPHRSSRVDVNAITVPVLTIAGAKDRMVSPRIAHLTANRYKNNGTLVVLPNSDHLVMVGKEQENTLRAFDQWVAENQIFPET</sequence>
<accession>A0ABQ3EI41</accession>
<dbReference type="Pfam" id="PF12697">
    <property type="entry name" value="Abhydrolase_6"/>
    <property type="match status" value="1"/>
</dbReference>
<evidence type="ECO:0000313" key="3">
    <source>
        <dbReference type="EMBL" id="GHB40703.1"/>
    </source>
</evidence>
<organism evidence="3 4">
    <name type="scientific">Pseudovibrio japonicus</name>
    <dbReference type="NCBI Taxonomy" id="366534"/>
    <lineage>
        <taxon>Bacteria</taxon>
        <taxon>Pseudomonadati</taxon>
        <taxon>Pseudomonadota</taxon>
        <taxon>Alphaproteobacteria</taxon>
        <taxon>Hyphomicrobiales</taxon>
        <taxon>Stappiaceae</taxon>
        <taxon>Pseudovibrio</taxon>
    </lineage>
</organism>
<dbReference type="InterPro" id="IPR029058">
    <property type="entry name" value="AB_hydrolase_fold"/>
</dbReference>
<dbReference type="Gene3D" id="3.40.50.1820">
    <property type="entry name" value="alpha/beta hydrolase"/>
    <property type="match status" value="1"/>
</dbReference>
<dbReference type="EMBL" id="BMXE01000006">
    <property type="protein sequence ID" value="GHB40703.1"/>
    <property type="molecule type" value="Genomic_DNA"/>
</dbReference>
<dbReference type="PANTHER" id="PTHR43798">
    <property type="entry name" value="MONOACYLGLYCEROL LIPASE"/>
    <property type="match status" value="1"/>
</dbReference>
<dbReference type="InterPro" id="IPR000073">
    <property type="entry name" value="AB_hydrolase_1"/>
</dbReference>
<comment type="caution">
    <text evidence="3">The sequence shown here is derived from an EMBL/GenBank/DDBJ whole genome shotgun (WGS) entry which is preliminary data.</text>
</comment>
<dbReference type="RefSeq" id="WP_189437862.1">
    <property type="nucleotide sequence ID" value="NZ_BMXE01000006.1"/>
</dbReference>
<dbReference type="PANTHER" id="PTHR43798:SF31">
    <property type="entry name" value="AB HYDROLASE SUPERFAMILY PROTEIN YCLE"/>
    <property type="match status" value="1"/>
</dbReference>
<protein>
    <submittedName>
        <fullName evidence="3">Alpha/beta hydrolase</fullName>
    </submittedName>
</protein>